<protein>
    <submittedName>
        <fullName evidence="1">RHS repeat-associated core domain-containing protein</fullName>
    </submittedName>
</protein>
<evidence type="ECO:0000313" key="2">
    <source>
        <dbReference type="Proteomes" id="UP000294850"/>
    </source>
</evidence>
<dbReference type="OrthoDB" id="1191296at2"/>
<reference evidence="1 2" key="1">
    <citation type="submission" date="2019-03" db="EMBL/GenBank/DDBJ databases">
        <title>Dyadobacter AR-3-6 sp. nov., isolated from arctic soil.</title>
        <authorList>
            <person name="Chaudhary D.K."/>
        </authorList>
    </citation>
    <scope>NUCLEOTIDE SEQUENCE [LARGE SCALE GENOMIC DNA]</scope>
    <source>
        <strain evidence="1 2">AR-3-6</strain>
    </source>
</reference>
<organism evidence="1 2">
    <name type="scientific">Dyadobacter psychrotolerans</name>
    <dbReference type="NCBI Taxonomy" id="2541721"/>
    <lineage>
        <taxon>Bacteria</taxon>
        <taxon>Pseudomonadati</taxon>
        <taxon>Bacteroidota</taxon>
        <taxon>Cytophagia</taxon>
        <taxon>Cytophagales</taxon>
        <taxon>Spirosomataceae</taxon>
        <taxon>Dyadobacter</taxon>
    </lineage>
</organism>
<sequence>MIISSKIIWETYGRGGVPLVWDESGQIIKKSDYFAFGLEIDRNNPVQTPAVRNGINRYTFLGRESQPETGYMDLKRRFYDPATGRFIQVDPVTKSQEKLSVYQYGWNNPIRYSDPNGDCPICDDFKKLWNGAKNYLTQNASMYAKGSAEVTGGYRVALGIGKATSGDMNAASARLLKVEASYDSKDNKKGKVDVDYISKPDAKGQKTMTISHGVEGTALVYGGGAKTEYQVNSSGRVSGEGTTEVQVAATIAPPFAIFGKFETDKLTGQSSVQIGVSAGYKGGAGVVTDNNAEFGFKFRVPVEEKKP</sequence>
<accession>A0A4R5E0J0</accession>
<dbReference type="InterPro" id="IPR050708">
    <property type="entry name" value="T6SS_VgrG/RHS"/>
</dbReference>
<gene>
    <name evidence="1" type="ORF">E0F88_03070</name>
</gene>
<dbReference type="Proteomes" id="UP000294850">
    <property type="component" value="Unassembled WGS sequence"/>
</dbReference>
<dbReference type="PANTHER" id="PTHR32305">
    <property type="match status" value="1"/>
</dbReference>
<dbReference type="Gene3D" id="2.180.10.10">
    <property type="entry name" value="RHS repeat-associated core"/>
    <property type="match status" value="1"/>
</dbReference>
<comment type="caution">
    <text evidence="1">The sequence shown here is derived from an EMBL/GenBank/DDBJ whole genome shotgun (WGS) entry which is preliminary data.</text>
</comment>
<dbReference type="InterPro" id="IPR022385">
    <property type="entry name" value="Rhs_assc_core"/>
</dbReference>
<dbReference type="EMBL" id="SMFL01000001">
    <property type="protein sequence ID" value="TDE18534.1"/>
    <property type="molecule type" value="Genomic_DNA"/>
</dbReference>
<proteinExistence type="predicted"/>
<dbReference type="PANTHER" id="PTHR32305:SF15">
    <property type="entry name" value="PROTEIN RHSA-RELATED"/>
    <property type="match status" value="1"/>
</dbReference>
<name>A0A4R5E0J0_9BACT</name>
<dbReference type="RefSeq" id="WP_131956532.1">
    <property type="nucleotide sequence ID" value="NZ_SMFL01000001.1"/>
</dbReference>
<keyword evidence="2" id="KW-1185">Reference proteome</keyword>
<dbReference type="AlphaFoldDB" id="A0A4R5E0J0"/>
<dbReference type="NCBIfam" id="TIGR03696">
    <property type="entry name" value="Rhs_assc_core"/>
    <property type="match status" value="1"/>
</dbReference>
<evidence type="ECO:0000313" key="1">
    <source>
        <dbReference type="EMBL" id="TDE18534.1"/>
    </source>
</evidence>